<feature type="region of interest" description="Disordered" evidence="1">
    <location>
        <begin position="57"/>
        <end position="94"/>
    </location>
</feature>
<comment type="caution">
    <text evidence="2">The sequence shown here is derived from an EMBL/GenBank/DDBJ whole genome shotgun (WGS) entry which is preliminary data.</text>
</comment>
<reference evidence="2 3" key="1">
    <citation type="submission" date="2018-03" db="EMBL/GenBank/DDBJ databases">
        <title>Streptomyces dioscori sp. nov., a novel endophytic actinobacterium isolated from bulbil of Dioscorea bulbifera L.</title>
        <authorList>
            <person name="Zhikuan W."/>
        </authorList>
    </citation>
    <scope>NUCLEOTIDE SEQUENCE [LARGE SCALE GENOMIC DNA]</scope>
    <source>
        <strain evidence="2 3">A217</strain>
    </source>
</reference>
<feature type="compositionally biased region" description="Basic and acidic residues" evidence="1">
    <location>
        <begin position="63"/>
        <end position="94"/>
    </location>
</feature>
<gene>
    <name evidence="2" type="ORF">C6Y14_01005</name>
</gene>
<dbReference type="EMBL" id="PYBJ01000001">
    <property type="protein sequence ID" value="PSM44741.1"/>
    <property type="molecule type" value="Genomic_DNA"/>
</dbReference>
<dbReference type="AlphaFoldDB" id="A0A2P8QER1"/>
<proteinExistence type="predicted"/>
<evidence type="ECO:0000256" key="1">
    <source>
        <dbReference type="SAM" id="MobiDB-lite"/>
    </source>
</evidence>
<evidence type="ECO:0000313" key="3">
    <source>
        <dbReference type="Proteomes" id="UP000240429"/>
    </source>
</evidence>
<dbReference type="Proteomes" id="UP000240429">
    <property type="component" value="Unassembled WGS sequence"/>
</dbReference>
<evidence type="ECO:0000313" key="2">
    <source>
        <dbReference type="EMBL" id="PSM44741.1"/>
    </source>
</evidence>
<protein>
    <submittedName>
        <fullName evidence="2">Uncharacterized protein</fullName>
    </submittedName>
</protein>
<sequence>MCSRDFPRATPHATVSAGGGLVADHPTTEAVRAAGAAAPVDAASADAWQGARERFARLPGRGDPGRTEAAARHPDDLRRIADLPGNEREPGDARHAWRLRLRDLLEDHPDAAVEPRSAIAGLPPAGASLRRHEPSGEPRAGPRHRARGPERRPDGPPHATSTVGRLRRVRPRPYGSLGRPPAGIRRGTAGTWGV</sequence>
<feature type="region of interest" description="Disordered" evidence="1">
    <location>
        <begin position="113"/>
        <end position="194"/>
    </location>
</feature>
<organism evidence="2 3">
    <name type="scientific">Streptomyces dioscori</name>
    <dbReference type="NCBI Taxonomy" id="2109333"/>
    <lineage>
        <taxon>Bacteria</taxon>
        <taxon>Bacillati</taxon>
        <taxon>Actinomycetota</taxon>
        <taxon>Actinomycetes</taxon>
        <taxon>Kitasatosporales</taxon>
        <taxon>Streptomycetaceae</taxon>
        <taxon>Streptomyces</taxon>
        <taxon>Streptomyces aurantiacus group</taxon>
    </lineage>
</organism>
<name>A0A2P8QER1_9ACTN</name>
<accession>A0A2P8QER1</accession>
<feature type="region of interest" description="Disordered" evidence="1">
    <location>
        <begin position="1"/>
        <end position="22"/>
    </location>
</feature>
<keyword evidence="3" id="KW-1185">Reference proteome</keyword>